<feature type="domain" description="AAA+ ATPase" evidence="3">
    <location>
        <begin position="628"/>
        <end position="755"/>
    </location>
</feature>
<dbReference type="Gene3D" id="3.40.50.300">
    <property type="entry name" value="P-loop containing nucleotide triphosphate hydrolases"/>
    <property type="match status" value="1"/>
</dbReference>
<feature type="compositionally biased region" description="Basic and acidic residues" evidence="2">
    <location>
        <begin position="875"/>
        <end position="888"/>
    </location>
</feature>
<dbReference type="EMBL" id="JAUJFL010000007">
    <property type="protein sequence ID" value="KAK2599645.1"/>
    <property type="molecule type" value="Genomic_DNA"/>
</dbReference>
<sequence length="992" mass="111300">MVSSEHGGVKDPSHDYQPLSAMDQPTTTQAILGILSAVESISSNLKTPAKASSLSGGSPPDDKSPFNQKLPENLADGNIVSHPHIERLPMSKWNPDVFLDSQPHRSGQIIASAFYTEVPGSIKAAGDYVSEADFKMAYSRSNRSLGPQRILIHSKEMIHELQQITGAPDTQRTGLLAMVPPFKLLLHHRNDIETKLQGLKQANFDREQASSLAPDSLTSEQMKIRRLQCIDDFIKTDLANYIGLDLRIRNGDIDELSFEEIYHLFKPGDLVLATETSDSQVHMVLSVSGGRMLLSSTSEGMPNPHQPRGAHGRAGTWVDLRLSCLTIAWDGENLGPRHSIYTIPFFTGKMRVTDLELYPVQFHSDEYELRQKLTSRGRKIIQCFGHKKYTGTSVIPHKSLEMFVDKRMIAKPPFGDDSSDDEDGMYSAFEMVRSDVYIDYKAVYTNLFSKTPPLSFLPRISGELQGLADTLDTLSNGKTWNCSDGEIESIRSESFLAMNRHLTKFDKPKANLKDDEARLILLPGQVPAFVFNSRNWEIADRSGEWLDLDNIEDIDKSEASRNSGWKELVIPHKFSELLLSLVSNHISDVRIRQWETTARHDSAVQIDLVRGKGRGLIILLHGKTRGSTWLITMPAGPPGSGKTSTAETIAAYTGRPLYAITCGDLGTTPKELEKNLVRHTRLAEKWGCVLLLDEADVFLMSRTYDDMHRNAMVSIFLRQLEYYSGILFLTTNIVGVIDEAFKSRIHVALEYPALDEASTLEIWGNVLQRIKQDNEKLEMKIRFDEKALLQFAKKHYREHRRNGTTWNGRQIRNAFQTAIGIGQYERLKKIDEATAKGKKPEKTTRYIKLSVASFATVADTTSDFERYITRTRGDDRERAAAHGFRQYEDSGEPPPRKSYRNPVSTYQPDQDTGSNRVGRSRMETGRRYHGGSTSPAPRRTAKGKGMQRKATRASPPASDSEGHYRGGSDGGSDGEIIEEDLEDEDEDEEDDK</sequence>
<feature type="coiled-coil region" evidence="1">
    <location>
        <begin position="760"/>
        <end position="787"/>
    </location>
</feature>
<accession>A0AAD9VYC2</accession>
<dbReference type="InterPro" id="IPR027417">
    <property type="entry name" value="P-loop_NTPase"/>
</dbReference>
<dbReference type="Pfam" id="PF22942">
    <property type="entry name" value="DUF7025"/>
    <property type="match status" value="1"/>
</dbReference>
<dbReference type="Proteomes" id="UP001265746">
    <property type="component" value="Unassembled WGS sequence"/>
</dbReference>
<dbReference type="GO" id="GO:0005524">
    <property type="term" value="F:ATP binding"/>
    <property type="evidence" value="ECO:0007669"/>
    <property type="project" value="InterPro"/>
</dbReference>
<feature type="compositionally biased region" description="Polar residues" evidence="2">
    <location>
        <begin position="901"/>
        <end position="917"/>
    </location>
</feature>
<dbReference type="InterPro" id="IPR003593">
    <property type="entry name" value="AAA+_ATPase"/>
</dbReference>
<protein>
    <recommendedName>
        <fullName evidence="3">AAA+ ATPase domain-containing protein</fullName>
    </recommendedName>
</protein>
<proteinExistence type="predicted"/>
<feature type="region of interest" description="Disordered" evidence="2">
    <location>
        <begin position="48"/>
        <end position="75"/>
    </location>
</feature>
<dbReference type="SMART" id="SM00382">
    <property type="entry name" value="AAA"/>
    <property type="match status" value="1"/>
</dbReference>
<dbReference type="SUPFAM" id="SSF52540">
    <property type="entry name" value="P-loop containing nucleoside triphosphate hydrolases"/>
    <property type="match status" value="1"/>
</dbReference>
<dbReference type="InterPro" id="IPR056599">
    <property type="entry name" value="AAA_lid_fung"/>
</dbReference>
<feature type="compositionally biased region" description="Basic residues" evidence="2">
    <location>
        <begin position="939"/>
        <end position="951"/>
    </location>
</feature>
<dbReference type="CDD" id="cd19481">
    <property type="entry name" value="RecA-like_protease"/>
    <property type="match status" value="1"/>
</dbReference>
<keyword evidence="1" id="KW-0175">Coiled coil</keyword>
<dbReference type="GO" id="GO:0016887">
    <property type="term" value="F:ATP hydrolysis activity"/>
    <property type="evidence" value="ECO:0007669"/>
    <property type="project" value="InterPro"/>
</dbReference>
<dbReference type="AlphaFoldDB" id="A0AAD9VYC2"/>
<comment type="caution">
    <text evidence="4">The sequence shown here is derived from an EMBL/GenBank/DDBJ whole genome shotgun (WGS) entry which is preliminary data.</text>
</comment>
<evidence type="ECO:0000259" key="3">
    <source>
        <dbReference type="SMART" id="SM00382"/>
    </source>
</evidence>
<dbReference type="InterPro" id="IPR003959">
    <property type="entry name" value="ATPase_AAA_core"/>
</dbReference>
<gene>
    <name evidence="4" type="ORF">N8I77_011381</name>
</gene>
<reference evidence="4" key="1">
    <citation type="submission" date="2023-06" db="EMBL/GenBank/DDBJ databases">
        <authorList>
            <person name="Noh H."/>
        </authorList>
    </citation>
    <scope>NUCLEOTIDE SEQUENCE</scope>
    <source>
        <strain evidence="4">DUCC20226</strain>
    </source>
</reference>
<name>A0AAD9VYC2_PHOAM</name>
<dbReference type="PANTHER" id="PTHR46411">
    <property type="entry name" value="FAMILY ATPASE, PUTATIVE-RELATED"/>
    <property type="match status" value="1"/>
</dbReference>
<evidence type="ECO:0000256" key="1">
    <source>
        <dbReference type="SAM" id="Coils"/>
    </source>
</evidence>
<evidence type="ECO:0000256" key="2">
    <source>
        <dbReference type="SAM" id="MobiDB-lite"/>
    </source>
</evidence>
<dbReference type="PANTHER" id="PTHR46411:SF2">
    <property type="entry name" value="AAA+ ATPASE DOMAIN-CONTAINING PROTEIN"/>
    <property type="match status" value="1"/>
</dbReference>
<evidence type="ECO:0000313" key="5">
    <source>
        <dbReference type="Proteomes" id="UP001265746"/>
    </source>
</evidence>
<organism evidence="4 5">
    <name type="scientific">Phomopsis amygdali</name>
    <name type="common">Fusicoccum amygdali</name>
    <dbReference type="NCBI Taxonomy" id="1214568"/>
    <lineage>
        <taxon>Eukaryota</taxon>
        <taxon>Fungi</taxon>
        <taxon>Dikarya</taxon>
        <taxon>Ascomycota</taxon>
        <taxon>Pezizomycotina</taxon>
        <taxon>Sordariomycetes</taxon>
        <taxon>Sordariomycetidae</taxon>
        <taxon>Diaporthales</taxon>
        <taxon>Diaporthaceae</taxon>
        <taxon>Diaporthe</taxon>
    </lineage>
</organism>
<evidence type="ECO:0000313" key="4">
    <source>
        <dbReference type="EMBL" id="KAK2599645.1"/>
    </source>
</evidence>
<dbReference type="InterPro" id="IPR054289">
    <property type="entry name" value="DUF7025"/>
</dbReference>
<feature type="region of interest" description="Disordered" evidence="2">
    <location>
        <begin position="1"/>
        <end position="24"/>
    </location>
</feature>
<feature type="compositionally biased region" description="Acidic residues" evidence="2">
    <location>
        <begin position="975"/>
        <end position="992"/>
    </location>
</feature>
<keyword evidence="5" id="KW-1185">Reference proteome</keyword>
<dbReference type="Pfam" id="PF23232">
    <property type="entry name" value="AAA_lid_13"/>
    <property type="match status" value="1"/>
</dbReference>
<feature type="region of interest" description="Disordered" evidence="2">
    <location>
        <begin position="875"/>
        <end position="992"/>
    </location>
</feature>
<dbReference type="Pfam" id="PF00004">
    <property type="entry name" value="AAA"/>
    <property type="match status" value="1"/>
</dbReference>